<keyword evidence="2" id="KW-1185">Reference proteome</keyword>
<proteinExistence type="predicted"/>
<dbReference type="Proteomes" id="UP001162992">
    <property type="component" value="Chromosome 15"/>
</dbReference>
<name>A0ACC2BH27_DIPCM</name>
<accession>A0ACC2BH27</accession>
<evidence type="ECO:0000313" key="1">
    <source>
        <dbReference type="EMBL" id="KAJ7528722.1"/>
    </source>
</evidence>
<comment type="caution">
    <text evidence="1">The sequence shown here is derived from an EMBL/GenBank/DDBJ whole genome shotgun (WGS) entry which is preliminary data.</text>
</comment>
<dbReference type="EMBL" id="CM055106">
    <property type="protein sequence ID" value="KAJ7528722.1"/>
    <property type="molecule type" value="Genomic_DNA"/>
</dbReference>
<sequence>MMEEDLAKNEEKQRSIAYLAKKARRLAVPRDFQNVHERRRGDMQSGKDLGTVHPLEVTHKAKLRRLLSSFVLEHKWSEAAGVLSVLLPTISDKDNLQANRTKFYFWVWRQLETPSENMLRIRRLFNLLQSKSHKRRRFKRSRGEAEIELALYLMNQGDLDGAYNVSRPVVDVPPFRDDPATQLCHGLILHKLWYKKVIEDIKMEDLDNHDAAQNKIGVLLEGTDETMQGNVDDWASNEKYHISKWGLFSDSSSIPSNEFSNQTTIFSTGGEEDRRPKKEIIEWPRFSPKDSYDDKDVVIEVGNKEFLERAIILSSPGLSELLFPVHLSSKHNNLPYIVPMKKLAVQDIHNRAVKHLQIALAGARDAPLALLPLVQLLLAIGDIEGAYLEIEECCKASNAILPFSIKALLLESLAQKDTRKLSHCYKEIIRRNPSSEEAIQPVLNLHAAGAYDTVSLIENISQHLDVKEGVTLVWYKLSACFLAIENKCGTSERKGKNHVTPCPENEPFFKISDMGQFADSDEHASESSLTSVCKRLHKIFVSRKDHWSSKHFFVNYPELELDKGDKHRITYKAACATHLYGPESSYVTAAYSFLKKKRADDLLALLQLHLQQPLLLCTEKDCSRQGL</sequence>
<gene>
    <name evidence="1" type="ORF">O6H91_15G016000</name>
</gene>
<protein>
    <submittedName>
        <fullName evidence="1">Uncharacterized protein</fullName>
    </submittedName>
</protein>
<reference evidence="2" key="1">
    <citation type="journal article" date="2024" name="Proc. Natl. Acad. Sci. U.S.A.">
        <title>Extraordinary preservation of gene collinearity over three hundred million years revealed in homosporous lycophytes.</title>
        <authorList>
            <person name="Li C."/>
            <person name="Wickell D."/>
            <person name="Kuo L.Y."/>
            <person name="Chen X."/>
            <person name="Nie B."/>
            <person name="Liao X."/>
            <person name="Peng D."/>
            <person name="Ji J."/>
            <person name="Jenkins J."/>
            <person name="Williams M."/>
            <person name="Shu S."/>
            <person name="Plott C."/>
            <person name="Barry K."/>
            <person name="Rajasekar S."/>
            <person name="Grimwood J."/>
            <person name="Han X."/>
            <person name="Sun S."/>
            <person name="Hou Z."/>
            <person name="He W."/>
            <person name="Dai G."/>
            <person name="Sun C."/>
            <person name="Schmutz J."/>
            <person name="Leebens-Mack J.H."/>
            <person name="Li F.W."/>
            <person name="Wang L."/>
        </authorList>
    </citation>
    <scope>NUCLEOTIDE SEQUENCE [LARGE SCALE GENOMIC DNA]</scope>
    <source>
        <strain evidence="2">cv. PW_Plant_1</strain>
    </source>
</reference>
<organism evidence="1 2">
    <name type="scientific">Diphasiastrum complanatum</name>
    <name type="common">Issler's clubmoss</name>
    <name type="synonym">Lycopodium complanatum</name>
    <dbReference type="NCBI Taxonomy" id="34168"/>
    <lineage>
        <taxon>Eukaryota</taxon>
        <taxon>Viridiplantae</taxon>
        <taxon>Streptophyta</taxon>
        <taxon>Embryophyta</taxon>
        <taxon>Tracheophyta</taxon>
        <taxon>Lycopodiopsida</taxon>
        <taxon>Lycopodiales</taxon>
        <taxon>Lycopodiaceae</taxon>
        <taxon>Lycopodioideae</taxon>
        <taxon>Diphasiastrum</taxon>
    </lineage>
</organism>
<evidence type="ECO:0000313" key="2">
    <source>
        <dbReference type="Proteomes" id="UP001162992"/>
    </source>
</evidence>